<evidence type="ECO:0000256" key="5">
    <source>
        <dbReference type="ARBA" id="ARBA00022692"/>
    </source>
</evidence>
<keyword evidence="4" id="KW-1003">Cell membrane</keyword>
<dbReference type="GO" id="GO:0071972">
    <property type="term" value="F:peptidoglycan L,D-transpeptidase activity"/>
    <property type="evidence" value="ECO:0007669"/>
    <property type="project" value="TreeGrafter"/>
</dbReference>
<evidence type="ECO:0000256" key="1">
    <source>
        <dbReference type="ARBA" id="ARBA00004167"/>
    </source>
</evidence>
<dbReference type="EMBL" id="JACEIQ010000001">
    <property type="protein sequence ID" value="MBA4492939.1"/>
    <property type="molecule type" value="Genomic_DNA"/>
</dbReference>
<dbReference type="InterPro" id="IPR050515">
    <property type="entry name" value="Beta-lactam/transpept"/>
</dbReference>
<evidence type="ECO:0000256" key="3">
    <source>
        <dbReference type="ARBA" id="ARBA00007171"/>
    </source>
</evidence>
<organism evidence="14 15">
    <name type="scientific">Paenactinomyces guangxiensis</name>
    <dbReference type="NCBI Taxonomy" id="1490290"/>
    <lineage>
        <taxon>Bacteria</taxon>
        <taxon>Bacillati</taxon>
        <taxon>Bacillota</taxon>
        <taxon>Bacilli</taxon>
        <taxon>Bacillales</taxon>
        <taxon>Thermoactinomycetaceae</taxon>
        <taxon>Paenactinomyces</taxon>
    </lineage>
</organism>
<dbReference type="PANTHER" id="PTHR30627">
    <property type="entry name" value="PEPTIDOGLYCAN D,D-TRANSPEPTIDASE"/>
    <property type="match status" value="1"/>
</dbReference>
<evidence type="ECO:0000313" key="14">
    <source>
        <dbReference type="EMBL" id="MBA4492939.1"/>
    </source>
</evidence>
<dbReference type="SUPFAM" id="SSF56519">
    <property type="entry name" value="Penicillin binding protein dimerisation domain"/>
    <property type="match status" value="1"/>
</dbReference>
<dbReference type="Pfam" id="PF03717">
    <property type="entry name" value="PBP_dimer"/>
    <property type="match status" value="1"/>
</dbReference>
<sequence length="657" mass="73396">MNRLKQRSEAHPLIFGRLQMLWLIVFLLFVVLILRLSWIQLGTGEKYSRLAAENNFKQIPIVAPRGKIFDRQGKPLVENQSLYTAMYLEPDRSKKEKMATAKALAKTLQMPLAEVLKAMDIGLNEKGKDVPRKQPPYFPKRIKEGLSEKEVVSLSENPSQFPGVNIFTEPLRKYRKDTFAVQTIGYVRPFAGAKASLKKYKQASSNTAEHGYLDWEQVGVDGLEYSYQDELRGKNGYRLVRVNASGKLVEVLKEVRPKPGNDIITTLDEKMQSGTEAFIDRHLRSLRTPGGSDYAPYAKNAYAVAMEVKTGKIRAMVSYPDYDPGIWNGKVTTRDYRNLSYVIRNGTIRESPYDARSAPDPDREYLKHPMSVVPLGSTFKPLTVLAGFHKGIITPNTKWSDPAAFYYADATPPIRNSGGHNYGLLTPQKAIQKSSNTFMAWVGTKWYRKEKLKSINELQEITHSFGLGIPTGIKLPGEQDGSEDYLTIAKRYSGLGAMALASFGQAQRYTTLQLAQYTATLANNGVRLRPQLVEKIINPNTGEEKEIKAEVLNRSPIKKRFFQTVHQGMIDVTQPGGTAAHLFQHLPFQVAAKTGTSEQDIPGRGRVENSVFIAFAPADDPQIAVAVVVPEGGYGAVAAGPIAEYLISSYYEQFMKR</sequence>
<dbReference type="GO" id="GO:0071555">
    <property type="term" value="P:cell wall organization"/>
    <property type="evidence" value="ECO:0007669"/>
    <property type="project" value="UniProtKB-KW"/>
</dbReference>
<dbReference type="AlphaFoldDB" id="A0A7W1WN46"/>
<evidence type="ECO:0000256" key="2">
    <source>
        <dbReference type="ARBA" id="ARBA00004236"/>
    </source>
</evidence>
<evidence type="ECO:0000259" key="12">
    <source>
        <dbReference type="Pfam" id="PF00905"/>
    </source>
</evidence>
<feature type="transmembrane region" description="Helical" evidence="11">
    <location>
        <begin position="20"/>
        <end position="38"/>
    </location>
</feature>
<keyword evidence="6" id="KW-0133">Cell shape</keyword>
<proteinExistence type="inferred from homology"/>
<protein>
    <submittedName>
        <fullName evidence="14">Penicillin-binding protein</fullName>
    </submittedName>
</protein>
<dbReference type="InterPro" id="IPR001460">
    <property type="entry name" value="PCN-bd_Tpept"/>
</dbReference>
<evidence type="ECO:0000256" key="8">
    <source>
        <dbReference type="ARBA" id="ARBA00022989"/>
    </source>
</evidence>
<keyword evidence="5 11" id="KW-0812">Transmembrane</keyword>
<evidence type="ECO:0000256" key="11">
    <source>
        <dbReference type="SAM" id="Phobius"/>
    </source>
</evidence>
<reference evidence="14 15" key="1">
    <citation type="submission" date="2020-07" db="EMBL/GenBank/DDBJ databases">
        <authorList>
            <person name="Feng H."/>
        </authorList>
    </citation>
    <scope>NUCLEOTIDE SEQUENCE [LARGE SCALE GENOMIC DNA]</scope>
    <source>
        <strain evidence="15">s-10</strain>
    </source>
</reference>
<keyword evidence="10" id="KW-0961">Cell wall biogenesis/degradation</keyword>
<feature type="domain" description="Penicillin-binding protein dimerisation" evidence="13">
    <location>
        <begin position="61"/>
        <end position="251"/>
    </location>
</feature>
<keyword evidence="7" id="KW-0573">Peptidoglycan synthesis</keyword>
<dbReference type="InterPro" id="IPR036138">
    <property type="entry name" value="PBP_dimer_sf"/>
</dbReference>
<keyword evidence="9 11" id="KW-0472">Membrane</keyword>
<keyword evidence="15" id="KW-1185">Reference proteome</keyword>
<keyword evidence="8 11" id="KW-1133">Transmembrane helix</keyword>
<comment type="subcellular location">
    <subcellularLocation>
        <location evidence="2">Cell membrane</location>
    </subcellularLocation>
    <subcellularLocation>
        <location evidence="1">Membrane</location>
        <topology evidence="1">Single-pass membrane protein</topology>
    </subcellularLocation>
</comment>
<comment type="caution">
    <text evidence="14">The sequence shown here is derived from an EMBL/GenBank/DDBJ whole genome shotgun (WGS) entry which is preliminary data.</text>
</comment>
<dbReference type="GO" id="GO:0009252">
    <property type="term" value="P:peptidoglycan biosynthetic process"/>
    <property type="evidence" value="ECO:0007669"/>
    <property type="project" value="UniProtKB-KW"/>
</dbReference>
<dbReference type="PANTHER" id="PTHR30627:SF2">
    <property type="entry name" value="PEPTIDOGLYCAN D,D-TRANSPEPTIDASE MRDA"/>
    <property type="match status" value="1"/>
</dbReference>
<evidence type="ECO:0000256" key="10">
    <source>
        <dbReference type="ARBA" id="ARBA00023316"/>
    </source>
</evidence>
<evidence type="ECO:0000256" key="7">
    <source>
        <dbReference type="ARBA" id="ARBA00022984"/>
    </source>
</evidence>
<dbReference type="Gene3D" id="3.90.1310.10">
    <property type="entry name" value="Penicillin-binding protein 2a (Domain 2)"/>
    <property type="match status" value="1"/>
</dbReference>
<dbReference type="Pfam" id="PF00905">
    <property type="entry name" value="Transpeptidase"/>
    <property type="match status" value="1"/>
</dbReference>
<evidence type="ECO:0000259" key="13">
    <source>
        <dbReference type="Pfam" id="PF03717"/>
    </source>
</evidence>
<dbReference type="GO" id="GO:0008360">
    <property type="term" value="P:regulation of cell shape"/>
    <property type="evidence" value="ECO:0007669"/>
    <property type="project" value="UniProtKB-KW"/>
</dbReference>
<evidence type="ECO:0000313" key="15">
    <source>
        <dbReference type="Proteomes" id="UP000535491"/>
    </source>
</evidence>
<feature type="domain" description="Penicillin-binding protein transpeptidase" evidence="12">
    <location>
        <begin position="302"/>
        <end position="645"/>
    </location>
</feature>
<comment type="similarity">
    <text evidence="3">Belongs to the transpeptidase family.</text>
</comment>
<dbReference type="Proteomes" id="UP000535491">
    <property type="component" value="Unassembled WGS sequence"/>
</dbReference>
<evidence type="ECO:0000256" key="4">
    <source>
        <dbReference type="ARBA" id="ARBA00022475"/>
    </source>
</evidence>
<dbReference type="GO" id="GO:0005886">
    <property type="term" value="C:plasma membrane"/>
    <property type="evidence" value="ECO:0007669"/>
    <property type="project" value="UniProtKB-SubCell"/>
</dbReference>
<gene>
    <name evidence="14" type="ORF">H1191_01245</name>
</gene>
<name>A0A7W1WN46_9BACL</name>
<dbReference type="InterPro" id="IPR005311">
    <property type="entry name" value="PBP_dimer"/>
</dbReference>
<evidence type="ECO:0000256" key="6">
    <source>
        <dbReference type="ARBA" id="ARBA00022960"/>
    </source>
</evidence>
<accession>A0A7W1WN46</accession>
<dbReference type="RefSeq" id="WP_181750162.1">
    <property type="nucleotide sequence ID" value="NZ_JACEIQ010000001.1"/>
</dbReference>
<dbReference type="SUPFAM" id="SSF56601">
    <property type="entry name" value="beta-lactamase/transpeptidase-like"/>
    <property type="match status" value="1"/>
</dbReference>
<dbReference type="Gene3D" id="3.40.710.10">
    <property type="entry name" value="DD-peptidase/beta-lactamase superfamily"/>
    <property type="match status" value="1"/>
</dbReference>
<dbReference type="InterPro" id="IPR012338">
    <property type="entry name" value="Beta-lactam/transpept-like"/>
</dbReference>
<dbReference type="GO" id="GO:0008658">
    <property type="term" value="F:penicillin binding"/>
    <property type="evidence" value="ECO:0007669"/>
    <property type="project" value="InterPro"/>
</dbReference>
<evidence type="ECO:0000256" key="9">
    <source>
        <dbReference type="ARBA" id="ARBA00023136"/>
    </source>
</evidence>